<dbReference type="GO" id="GO:0046983">
    <property type="term" value="F:protein dimerization activity"/>
    <property type="evidence" value="ECO:0007669"/>
    <property type="project" value="InterPro"/>
</dbReference>
<reference evidence="7" key="1">
    <citation type="submission" date="2023-05" db="EMBL/GenBank/DDBJ databases">
        <authorList>
            <person name="Huff M."/>
        </authorList>
    </citation>
    <scope>NUCLEOTIDE SEQUENCE</scope>
</reference>
<dbReference type="SUPFAM" id="SSF47459">
    <property type="entry name" value="HLH, helix-loop-helix DNA-binding domain"/>
    <property type="match status" value="1"/>
</dbReference>
<dbReference type="GO" id="GO:0005634">
    <property type="term" value="C:nucleus"/>
    <property type="evidence" value="ECO:0007669"/>
    <property type="project" value="UniProtKB-SubCell"/>
</dbReference>
<keyword evidence="5" id="KW-0175">Coiled coil</keyword>
<evidence type="ECO:0000256" key="1">
    <source>
        <dbReference type="ARBA" id="ARBA00004123"/>
    </source>
</evidence>
<evidence type="ECO:0000313" key="7">
    <source>
        <dbReference type="EMBL" id="CAI9761049.1"/>
    </source>
</evidence>
<organism evidence="7 8">
    <name type="scientific">Fraxinus pennsylvanica</name>
    <dbReference type="NCBI Taxonomy" id="56036"/>
    <lineage>
        <taxon>Eukaryota</taxon>
        <taxon>Viridiplantae</taxon>
        <taxon>Streptophyta</taxon>
        <taxon>Embryophyta</taxon>
        <taxon>Tracheophyta</taxon>
        <taxon>Spermatophyta</taxon>
        <taxon>Magnoliopsida</taxon>
        <taxon>eudicotyledons</taxon>
        <taxon>Gunneridae</taxon>
        <taxon>Pentapetalae</taxon>
        <taxon>asterids</taxon>
        <taxon>lamiids</taxon>
        <taxon>Lamiales</taxon>
        <taxon>Oleaceae</taxon>
        <taxon>Oleeae</taxon>
        <taxon>Fraxinus</taxon>
    </lineage>
</organism>
<feature type="domain" description="BHLH" evidence="6">
    <location>
        <begin position="158"/>
        <end position="207"/>
    </location>
</feature>
<evidence type="ECO:0000256" key="2">
    <source>
        <dbReference type="ARBA" id="ARBA00023015"/>
    </source>
</evidence>
<dbReference type="SMART" id="SM00353">
    <property type="entry name" value="HLH"/>
    <property type="match status" value="1"/>
</dbReference>
<evidence type="ECO:0000313" key="8">
    <source>
        <dbReference type="Proteomes" id="UP000834106"/>
    </source>
</evidence>
<dbReference type="Gene3D" id="4.10.280.10">
    <property type="entry name" value="Helix-loop-helix DNA-binding domain"/>
    <property type="match status" value="1"/>
</dbReference>
<keyword evidence="3" id="KW-0804">Transcription</keyword>
<feature type="coiled-coil region" evidence="5">
    <location>
        <begin position="197"/>
        <end position="224"/>
    </location>
</feature>
<dbReference type="Pfam" id="PF00010">
    <property type="entry name" value="HLH"/>
    <property type="match status" value="1"/>
</dbReference>
<evidence type="ECO:0000256" key="3">
    <source>
        <dbReference type="ARBA" id="ARBA00023163"/>
    </source>
</evidence>
<dbReference type="Proteomes" id="UP000834106">
    <property type="component" value="Chromosome 5"/>
</dbReference>
<protein>
    <recommendedName>
        <fullName evidence="6">BHLH domain-containing protein</fullName>
    </recommendedName>
</protein>
<keyword evidence="2" id="KW-0805">Transcription regulation</keyword>
<comment type="subcellular location">
    <subcellularLocation>
        <location evidence="1">Nucleus</location>
    </subcellularLocation>
</comment>
<name>A0AAD2DP18_9LAMI</name>
<dbReference type="InterPro" id="IPR052610">
    <property type="entry name" value="bHLH_transcription_regulator"/>
</dbReference>
<gene>
    <name evidence="7" type="ORF">FPE_LOCUS8479</name>
</gene>
<accession>A0AAD2DP18</accession>
<dbReference type="PANTHER" id="PTHR45959">
    <property type="entry name" value="BHLH TRANSCRIPTION FACTOR"/>
    <property type="match status" value="1"/>
</dbReference>
<evidence type="ECO:0000256" key="4">
    <source>
        <dbReference type="ARBA" id="ARBA00023242"/>
    </source>
</evidence>
<keyword evidence="8" id="KW-1185">Reference proteome</keyword>
<sequence>MGSLSSDLGVEHSSLEDQYDFMDFFEEDLAALLGEDSLDVLFPESNFSSSFVISRSSSTHNLRPTSCIVPNEMAIEPPSKQRKLNNHNSSMPNFDPTSFTPIILNFSNVISPQNPHQVYLRSSNQEEKTAVSEDIRNPVEVTKTVQKTKKTSRVWPPSQTNDHIIAERKRRELLSRLFAALAAIVPGLKKMNKTSILGDAIKYLKHLQERVNALEEQVKKQHLESVDLVKRSQLLVEDEGSYEKNSSHEQPLPEIEARVCNNHIHLRIHIKKHKGFLSRLLSEVEMLELNIVSTNVTPFGSFALDITIIAEIDKESKLSLKEIVRTLGSALRHTP</sequence>
<dbReference type="InterPro" id="IPR011598">
    <property type="entry name" value="bHLH_dom"/>
</dbReference>
<evidence type="ECO:0000259" key="6">
    <source>
        <dbReference type="PROSITE" id="PS50888"/>
    </source>
</evidence>
<dbReference type="InterPro" id="IPR036638">
    <property type="entry name" value="HLH_DNA-bd_sf"/>
</dbReference>
<evidence type="ECO:0000256" key="5">
    <source>
        <dbReference type="SAM" id="Coils"/>
    </source>
</evidence>
<dbReference type="PROSITE" id="PS50888">
    <property type="entry name" value="BHLH"/>
    <property type="match status" value="1"/>
</dbReference>
<dbReference type="EMBL" id="OU503040">
    <property type="protein sequence ID" value="CAI9761049.1"/>
    <property type="molecule type" value="Genomic_DNA"/>
</dbReference>
<dbReference type="PANTHER" id="PTHR45959:SF2">
    <property type="entry name" value="BHLH TRANSCRIPTION FACTOR"/>
    <property type="match status" value="1"/>
</dbReference>
<keyword evidence="4" id="KW-0539">Nucleus</keyword>
<dbReference type="AlphaFoldDB" id="A0AAD2DP18"/>
<proteinExistence type="predicted"/>